<sequence length="152" mass="16307">MHAVHVSRVSKACTKLASARSLLPSGAKAEGNPPGATPGNPHPSSPVSPPPPSSPRQPQSHQPPPFPSTASLYRYLPFPPHVNTSFQQPNPISSHNRSNQPYFDIFPCQPKLHSSHSALPSSLPVARLPPHHRPLLANLVPVVTISPPLLRL</sequence>
<protein>
    <submittedName>
        <fullName evidence="2">Uncharacterized protein</fullName>
    </submittedName>
</protein>
<comment type="caution">
    <text evidence="2">The sequence shown here is derived from an EMBL/GenBank/DDBJ whole genome shotgun (WGS) entry which is preliminary data.</text>
</comment>
<feature type="compositionally biased region" description="Polar residues" evidence="1">
    <location>
        <begin position="82"/>
        <end position="98"/>
    </location>
</feature>
<accession>A0AAP0GDI9</accession>
<evidence type="ECO:0000256" key="1">
    <source>
        <dbReference type="SAM" id="MobiDB-lite"/>
    </source>
</evidence>
<feature type="region of interest" description="Disordered" evidence="1">
    <location>
        <begin position="79"/>
        <end position="98"/>
    </location>
</feature>
<proteinExistence type="predicted"/>
<reference evidence="2 3" key="1">
    <citation type="journal article" date="2022" name="Nat. Plants">
        <title>Genomes of leafy and leafless Platanthera orchids illuminate the evolution of mycoheterotrophy.</title>
        <authorList>
            <person name="Li M.H."/>
            <person name="Liu K.W."/>
            <person name="Li Z."/>
            <person name="Lu H.C."/>
            <person name="Ye Q.L."/>
            <person name="Zhang D."/>
            <person name="Wang J.Y."/>
            <person name="Li Y.F."/>
            <person name="Zhong Z.M."/>
            <person name="Liu X."/>
            <person name="Yu X."/>
            <person name="Liu D.K."/>
            <person name="Tu X.D."/>
            <person name="Liu B."/>
            <person name="Hao Y."/>
            <person name="Liao X.Y."/>
            <person name="Jiang Y.T."/>
            <person name="Sun W.H."/>
            <person name="Chen J."/>
            <person name="Chen Y.Q."/>
            <person name="Ai Y."/>
            <person name="Zhai J.W."/>
            <person name="Wu S.S."/>
            <person name="Zhou Z."/>
            <person name="Hsiao Y.Y."/>
            <person name="Wu W.L."/>
            <person name="Chen Y.Y."/>
            <person name="Lin Y.F."/>
            <person name="Hsu J.L."/>
            <person name="Li C.Y."/>
            <person name="Wang Z.W."/>
            <person name="Zhao X."/>
            <person name="Zhong W.Y."/>
            <person name="Ma X.K."/>
            <person name="Ma L."/>
            <person name="Huang J."/>
            <person name="Chen G.Z."/>
            <person name="Huang M.Z."/>
            <person name="Huang L."/>
            <person name="Peng D.H."/>
            <person name="Luo Y.B."/>
            <person name="Zou S.Q."/>
            <person name="Chen S.P."/>
            <person name="Lan S."/>
            <person name="Tsai W.C."/>
            <person name="Van de Peer Y."/>
            <person name="Liu Z.J."/>
        </authorList>
    </citation>
    <scope>NUCLEOTIDE SEQUENCE [LARGE SCALE GENOMIC DNA]</scope>
    <source>
        <strain evidence="2">Lor287</strain>
    </source>
</reference>
<feature type="compositionally biased region" description="Pro residues" evidence="1">
    <location>
        <begin position="40"/>
        <end position="67"/>
    </location>
</feature>
<keyword evidence="3" id="KW-1185">Reference proteome</keyword>
<feature type="region of interest" description="Disordered" evidence="1">
    <location>
        <begin position="23"/>
        <end position="70"/>
    </location>
</feature>
<evidence type="ECO:0000313" key="2">
    <source>
        <dbReference type="EMBL" id="KAK8952346.1"/>
    </source>
</evidence>
<dbReference type="Proteomes" id="UP001418222">
    <property type="component" value="Unassembled WGS sequence"/>
</dbReference>
<evidence type="ECO:0000313" key="3">
    <source>
        <dbReference type="Proteomes" id="UP001418222"/>
    </source>
</evidence>
<dbReference type="EMBL" id="JBBWWQ010000003">
    <property type="protein sequence ID" value="KAK8952346.1"/>
    <property type="molecule type" value="Genomic_DNA"/>
</dbReference>
<gene>
    <name evidence="2" type="ORF">KSP39_PZI004082</name>
</gene>
<name>A0AAP0GDI9_9ASPA</name>
<organism evidence="2 3">
    <name type="scientific">Platanthera zijinensis</name>
    <dbReference type="NCBI Taxonomy" id="2320716"/>
    <lineage>
        <taxon>Eukaryota</taxon>
        <taxon>Viridiplantae</taxon>
        <taxon>Streptophyta</taxon>
        <taxon>Embryophyta</taxon>
        <taxon>Tracheophyta</taxon>
        <taxon>Spermatophyta</taxon>
        <taxon>Magnoliopsida</taxon>
        <taxon>Liliopsida</taxon>
        <taxon>Asparagales</taxon>
        <taxon>Orchidaceae</taxon>
        <taxon>Orchidoideae</taxon>
        <taxon>Orchideae</taxon>
        <taxon>Orchidinae</taxon>
        <taxon>Platanthera</taxon>
    </lineage>
</organism>
<dbReference type="AlphaFoldDB" id="A0AAP0GDI9"/>